<dbReference type="EMBL" id="GANP01014863">
    <property type="protein sequence ID" value="JAB69605.1"/>
    <property type="molecule type" value="mRNA"/>
</dbReference>
<sequence length="190" mass="21355">MQAVFYYCAYLILSPVGYTWHYSSLFTVAAVCAPLWRNSVASVREIPRDGRAHVIPLLPCYRYLSPSPSPLAQPGHIWQNALSLPLSPSLSPLSFSLLHSPPCFSPFVHRPTPATDSKTDRPPLLRGSKKLILPNLHTKKIAMFRMLFYTSPTPILLKTKTPKSNNLKHTFQQRQQLPPSIAAYFVLVVC</sequence>
<evidence type="ECO:0000313" key="1">
    <source>
        <dbReference type="EMBL" id="JAB69605.1"/>
    </source>
</evidence>
<accession>V5GHB4</accession>
<proteinExistence type="evidence at transcript level"/>
<name>V5GHB4_IXORI</name>
<protein>
    <submittedName>
        <fullName evidence="1">Uncharacterized protein</fullName>
    </submittedName>
</protein>
<dbReference type="AlphaFoldDB" id="V5GHB4"/>
<organism evidence="1">
    <name type="scientific">Ixodes ricinus</name>
    <name type="common">Common tick</name>
    <name type="synonym">Acarus ricinus</name>
    <dbReference type="NCBI Taxonomy" id="34613"/>
    <lineage>
        <taxon>Eukaryota</taxon>
        <taxon>Metazoa</taxon>
        <taxon>Ecdysozoa</taxon>
        <taxon>Arthropoda</taxon>
        <taxon>Chelicerata</taxon>
        <taxon>Arachnida</taxon>
        <taxon>Acari</taxon>
        <taxon>Parasitiformes</taxon>
        <taxon>Ixodida</taxon>
        <taxon>Ixodoidea</taxon>
        <taxon>Ixodidae</taxon>
        <taxon>Ixodinae</taxon>
        <taxon>Ixodes</taxon>
    </lineage>
</organism>
<reference evidence="1" key="1">
    <citation type="journal article" date="2015" name="Sci. Rep.">
        <title>Tissue- and time-dependent transcription in Ixodes ricinus salivary glands and midguts when blood feeding on the vertebrate host.</title>
        <authorList>
            <person name="Kotsyfakis M."/>
            <person name="Schwarz A."/>
            <person name="Erhart J."/>
            <person name="Ribeiro J.M."/>
        </authorList>
    </citation>
    <scope>NUCLEOTIDE SEQUENCE</scope>
    <source>
        <tissue evidence="1">Salivary gland and midgut</tissue>
    </source>
</reference>